<evidence type="ECO:0000313" key="5">
    <source>
        <dbReference type="EMBL" id="TQV81701.1"/>
    </source>
</evidence>
<keyword evidence="6" id="KW-1185">Reference proteome</keyword>
<proteinExistence type="predicted"/>
<dbReference type="Gene3D" id="3.30.70.270">
    <property type="match status" value="1"/>
</dbReference>
<dbReference type="InterPro" id="IPR029787">
    <property type="entry name" value="Nucleotide_cyclase"/>
</dbReference>
<dbReference type="Pfam" id="PF00990">
    <property type="entry name" value="GGDEF"/>
    <property type="match status" value="1"/>
</dbReference>
<feature type="coiled-coil region" evidence="3">
    <location>
        <begin position="62"/>
        <end position="89"/>
    </location>
</feature>
<dbReference type="InterPro" id="IPR000160">
    <property type="entry name" value="GGDEF_dom"/>
</dbReference>
<sequence>MKVRNNTSSSYVPGASAISGASPAVKTEAMAQTRRAADQPIDVTTIMGIPESELTPKVKAAFEKLLTEVVNMRQELERAQKRIGYLEELADQDSLAPVLNRRAFVRELGRMMSFAERYGSPGSVLFFDVNGMKQVNDSHGHGAGDAALKHIASSLLENVRSSDIVGRLGGDEFGVVLAQATTEIAMEKAAHLAKDVQDEPVIWEGIELDISVSYGVHTFAGEEQIDDALNAADRAMYEQKRSTAGQQG</sequence>
<dbReference type="InterPro" id="IPR043128">
    <property type="entry name" value="Rev_trsase/Diguanyl_cyclase"/>
</dbReference>
<feature type="domain" description="GGDEF" evidence="4">
    <location>
        <begin position="120"/>
        <end position="248"/>
    </location>
</feature>
<gene>
    <name evidence="5" type="ORF">FKG95_05485</name>
</gene>
<evidence type="ECO:0000313" key="6">
    <source>
        <dbReference type="Proteomes" id="UP000315252"/>
    </source>
</evidence>
<evidence type="ECO:0000259" key="4">
    <source>
        <dbReference type="PROSITE" id="PS50887"/>
    </source>
</evidence>
<dbReference type="PANTHER" id="PTHR45138">
    <property type="entry name" value="REGULATORY COMPONENTS OF SENSORY TRANSDUCTION SYSTEM"/>
    <property type="match status" value="1"/>
</dbReference>
<accession>A0A545TWY8</accession>
<organism evidence="5 6">
    <name type="scientific">Denitrobaculum tricleocarpae</name>
    <dbReference type="NCBI Taxonomy" id="2591009"/>
    <lineage>
        <taxon>Bacteria</taxon>
        <taxon>Pseudomonadati</taxon>
        <taxon>Pseudomonadota</taxon>
        <taxon>Alphaproteobacteria</taxon>
        <taxon>Rhodospirillales</taxon>
        <taxon>Rhodospirillaceae</taxon>
        <taxon>Denitrobaculum</taxon>
    </lineage>
</organism>
<dbReference type="AlphaFoldDB" id="A0A545TWY8"/>
<dbReference type="OrthoDB" id="9793210at2"/>
<dbReference type="SMART" id="SM00267">
    <property type="entry name" value="GGDEF"/>
    <property type="match status" value="1"/>
</dbReference>
<keyword evidence="3" id="KW-0175">Coiled coil</keyword>
<dbReference type="GO" id="GO:0052621">
    <property type="term" value="F:diguanylate cyclase activity"/>
    <property type="evidence" value="ECO:0007669"/>
    <property type="project" value="UniProtKB-EC"/>
</dbReference>
<name>A0A545TWY8_9PROT</name>
<comment type="caution">
    <text evidence="5">The sequence shown here is derived from an EMBL/GenBank/DDBJ whole genome shotgun (WGS) entry which is preliminary data.</text>
</comment>
<evidence type="ECO:0000256" key="3">
    <source>
        <dbReference type="SAM" id="Coils"/>
    </source>
</evidence>
<reference evidence="5 6" key="1">
    <citation type="submission" date="2019-06" db="EMBL/GenBank/DDBJ databases">
        <title>Whole genome sequence for Rhodospirillaceae sp. R148.</title>
        <authorList>
            <person name="Wang G."/>
        </authorList>
    </citation>
    <scope>NUCLEOTIDE SEQUENCE [LARGE SCALE GENOMIC DNA]</scope>
    <source>
        <strain evidence="5 6">R148</strain>
    </source>
</reference>
<dbReference type="PANTHER" id="PTHR45138:SF9">
    <property type="entry name" value="DIGUANYLATE CYCLASE DGCM-RELATED"/>
    <property type="match status" value="1"/>
</dbReference>
<dbReference type="EMBL" id="VHSH01000002">
    <property type="protein sequence ID" value="TQV81701.1"/>
    <property type="molecule type" value="Genomic_DNA"/>
</dbReference>
<dbReference type="SUPFAM" id="SSF55073">
    <property type="entry name" value="Nucleotide cyclase"/>
    <property type="match status" value="1"/>
</dbReference>
<dbReference type="CDD" id="cd01949">
    <property type="entry name" value="GGDEF"/>
    <property type="match status" value="1"/>
</dbReference>
<evidence type="ECO:0000256" key="1">
    <source>
        <dbReference type="ARBA" id="ARBA00012528"/>
    </source>
</evidence>
<dbReference type="Proteomes" id="UP000315252">
    <property type="component" value="Unassembled WGS sequence"/>
</dbReference>
<dbReference type="NCBIfam" id="TIGR00254">
    <property type="entry name" value="GGDEF"/>
    <property type="match status" value="1"/>
</dbReference>
<dbReference type="EC" id="2.7.7.65" evidence="1"/>
<protein>
    <recommendedName>
        <fullName evidence="1">diguanylate cyclase</fullName>
        <ecNumber evidence="1">2.7.7.65</ecNumber>
    </recommendedName>
</protein>
<dbReference type="RefSeq" id="WP_142895332.1">
    <property type="nucleotide sequence ID" value="NZ_ML660053.1"/>
</dbReference>
<evidence type="ECO:0000256" key="2">
    <source>
        <dbReference type="ARBA" id="ARBA00034247"/>
    </source>
</evidence>
<comment type="catalytic activity">
    <reaction evidence="2">
        <text>2 GTP = 3',3'-c-di-GMP + 2 diphosphate</text>
        <dbReference type="Rhea" id="RHEA:24898"/>
        <dbReference type="ChEBI" id="CHEBI:33019"/>
        <dbReference type="ChEBI" id="CHEBI:37565"/>
        <dbReference type="ChEBI" id="CHEBI:58805"/>
        <dbReference type="EC" id="2.7.7.65"/>
    </reaction>
</comment>
<dbReference type="PROSITE" id="PS50887">
    <property type="entry name" value="GGDEF"/>
    <property type="match status" value="1"/>
</dbReference>
<dbReference type="InterPro" id="IPR050469">
    <property type="entry name" value="Diguanylate_Cyclase"/>
</dbReference>